<dbReference type="InterPro" id="IPR036135">
    <property type="entry name" value="MoeA_linker/N_sf"/>
</dbReference>
<dbReference type="Proteomes" id="UP000661077">
    <property type="component" value="Unassembled WGS sequence"/>
</dbReference>
<name>A0ABS1WQS3_9GAMM</name>
<dbReference type="SUPFAM" id="SSF63867">
    <property type="entry name" value="MoeA C-terminal domain-like"/>
    <property type="match status" value="1"/>
</dbReference>
<dbReference type="Gene3D" id="3.40.980.10">
    <property type="entry name" value="MoaB/Mog-like domain"/>
    <property type="match status" value="1"/>
</dbReference>
<dbReference type="RefSeq" id="WP_203165299.1">
    <property type="nucleotide sequence ID" value="NZ_JAEVLS010000001.1"/>
</dbReference>
<evidence type="ECO:0000256" key="4">
    <source>
        <dbReference type="ARBA" id="ARBA00023150"/>
    </source>
</evidence>
<evidence type="ECO:0000256" key="1">
    <source>
        <dbReference type="ARBA" id="ARBA00002901"/>
    </source>
</evidence>
<evidence type="ECO:0000259" key="7">
    <source>
        <dbReference type="SMART" id="SM00852"/>
    </source>
</evidence>
<dbReference type="PROSITE" id="PS01079">
    <property type="entry name" value="MOCF_BIOSYNTHESIS_2"/>
    <property type="match status" value="1"/>
</dbReference>
<dbReference type="Pfam" id="PF03453">
    <property type="entry name" value="MoeA_N"/>
    <property type="match status" value="1"/>
</dbReference>
<dbReference type="EMBL" id="JAEVLS010000001">
    <property type="protein sequence ID" value="MBM0103318.1"/>
    <property type="molecule type" value="Genomic_DNA"/>
</dbReference>
<dbReference type="Gene3D" id="3.90.105.10">
    <property type="entry name" value="Molybdopterin biosynthesis moea protein, domain 2"/>
    <property type="match status" value="1"/>
</dbReference>
<sequence length="403" mass="43279">MASRLLTPAEAEAAIRQHATQLPAVRLPLTELSGAVLRESIISTRDQPPFDRVTMDGIAFSFSAWEAGRSSFRIAGTQAAGVAPLTLRESSDCIEVMTGAMLPIGCDCVVPVENIEVQDGVAQLRDDAPAPVREFNVHGRGIDSRRGDLLLPSGCRLGPAEVAVVASNGQTHALVAQAPNIVVISTGDELVEPGRPLEDWQISRSNVYGVLASLRRHGYSALSHDHVPDDLPTLRERLGSHLENNDVLILSGGVSMGRFDYVPQVLQELGVRMMFHKVAQRPGKPLWFGVGRDGQTVYALPGNPVSTLVCLTRYVLPGLQASQGATPLEVETITLAQSYEVKPSLAVFLPVTLTRTVAGLCAMPQPTRGSGDFTSLIGTVGFVELPPGPRVVQEDASLPFYRW</sequence>
<dbReference type="PANTHER" id="PTHR10192:SF5">
    <property type="entry name" value="GEPHYRIN"/>
    <property type="match status" value="1"/>
</dbReference>
<evidence type="ECO:0000256" key="3">
    <source>
        <dbReference type="ARBA" id="ARBA00010763"/>
    </source>
</evidence>
<dbReference type="Gene3D" id="2.40.340.10">
    <property type="entry name" value="MoeA, C-terminal, domain IV"/>
    <property type="match status" value="1"/>
</dbReference>
<dbReference type="Gene3D" id="2.170.190.11">
    <property type="entry name" value="Molybdopterin biosynthesis moea protein, domain 3"/>
    <property type="match status" value="1"/>
</dbReference>
<dbReference type="SUPFAM" id="SSF63882">
    <property type="entry name" value="MoeA N-terminal region -like"/>
    <property type="match status" value="1"/>
</dbReference>
<dbReference type="Pfam" id="PF00994">
    <property type="entry name" value="MoCF_biosynth"/>
    <property type="match status" value="1"/>
</dbReference>
<dbReference type="InterPro" id="IPR001453">
    <property type="entry name" value="MoaB/Mog_dom"/>
</dbReference>
<comment type="cofactor">
    <cofactor evidence="6">
        <name>Mg(2+)</name>
        <dbReference type="ChEBI" id="CHEBI:18420"/>
    </cofactor>
</comment>
<keyword evidence="4 6" id="KW-0501">Molybdenum cofactor biosynthesis</keyword>
<evidence type="ECO:0000256" key="2">
    <source>
        <dbReference type="ARBA" id="ARBA00005046"/>
    </source>
</evidence>
<accession>A0ABS1WQS3</accession>
<comment type="pathway">
    <text evidence="2 6">Cofactor biosynthesis; molybdopterin biosynthesis.</text>
</comment>
<dbReference type="CDD" id="cd00887">
    <property type="entry name" value="MoeA"/>
    <property type="match status" value="1"/>
</dbReference>
<keyword evidence="9" id="KW-1185">Reference proteome</keyword>
<dbReference type="SMART" id="SM00852">
    <property type="entry name" value="MoCF_biosynth"/>
    <property type="match status" value="1"/>
</dbReference>
<comment type="caution">
    <text evidence="8">The sequence shown here is derived from an EMBL/GenBank/DDBJ whole genome shotgun (WGS) entry which is preliminary data.</text>
</comment>
<evidence type="ECO:0000256" key="6">
    <source>
        <dbReference type="RuleBase" id="RU365090"/>
    </source>
</evidence>
<proteinExistence type="inferred from homology"/>
<evidence type="ECO:0000256" key="5">
    <source>
        <dbReference type="ARBA" id="ARBA00047317"/>
    </source>
</evidence>
<comment type="similarity">
    <text evidence="3 6">Belongs to the MoeA family.</text>
</comment>
<feature type="domain" description="MoaB/Mog" evidence="7">
    <location>
        <begin position="182"/>
        <end position="321"/>
    </location>
</feature>
<dbReference type="InterPro" id="IPR036688">
    <property type="entry name" value="MoeA_C_domain_IV_sf"/>
</dbReference>
<organism evidence="8 9">
    <name type="scientific">Steroidobacter gossypii</name>
    <dbReference type="NCBI Taxonomy" id="2805490"/>
    <lineage>
        <taxon>Bacteria</taxon>
        <taxon>Pseudomonadati</taxon>
        <taxon>Pseudomonadota</taxon>
        <taxon>Gammaproteobacteria</taxon>
        <taxon>Steroidobacterales</taxon>
        <taxon>Steroidobacteraceae</taxon>
        <taxon>Steroidobacter</taxon>
    </lineage>
</organism>
<comment type="function">
    <text evidence="1 6">Catalyzes the insertion of molybdate into adenylated molybdopterin with the concomitant release of AMP.</text>
</comment>
<dbReference type="PANTHER" id="PTHR10192">
    <property type="entry name" value="MOLYBDOPTERIN BIOSYNTHESIS PROTEIN"/>
    <property type="match status" value="1"/>
</dbReference>
<keyword evidence="6" id="KW-0479">Metal-binding</keyword>
<dbReference type="EC" id="2.10.1.1" evidence="6"/>
<dbReference type="InterPro" id="IPR008284">
    <property type="entry name" value="MoCF_biosynth_CS"/>
</dbReference>
<dbReference type="InterPro" id="IPR036425">
    <property type="entry name" value="MoaB/Mog-like_dom_sf"/>
</dbReference>
<evidence type="ECO:0000313" key="9">
    <source>
        <dbReference type="Proteomes" id="UP000661077"/>
    </source>
</evidence>
<protein>
    <recommendedName>
        <fullName evidence="6">Molybdopterin molybdenumtransferase</fullName>
        <ecNumber evidence="6">2.10.1.1</ecNumber>
    </recommendedName>
</protein>
<comment type="catalytic activity">
    <reaction evidence="5">
        <text>adenylyl-molybdopterin + molybdate = Mo-molybdopterin + AMP + H(+)</text>
        <dbReference type="Rhea" id="RHEA:35047"/>
        <dbReference type="ChEBI" id="CHEBI:15378"/>
        <dbReference type="ChEBI" id="CHEBI:36264"/>
        <dbReference type="ChEBI" id="CHEBI:62727"/>
        <dbReference type="ChEBI" id="CHEBI:71302"/>
        <dbReference type="ChEBI" id="CHEBI:456215"/>
        <dbReference type="EC" id="2.10.1.1"/>
    </reaction>
</comment>
<reference evidence="8 9" key="1">
    <citation type="journal article" date="2021" name="Int. J. Syst. Evol. Microbiol.">
        <title>Steroidobacter gossypii sp. nov., isolated from soil of cotton cropping field.</title>
        <authorList>
            <person name="Huang R."/>
            <person name="Yang S."/>
            <person name="Zhen C."/>
            <person name="Liu W."/>
        </authorList>
    </citation>
    <scope>NUCLEOTIDE SEQUENCE [LARGE SCALE GENOMIC DNA]</scope>
    <source>
        <strain evidence="8 9">S1-65</strain>
    </source>
</reference>
<keyword evidence="6" id="KW-0500">Molybdenum</keyword>
<dbReference type="InterPro" id="IPR005110">
    <property type="entry name" value="MoeA_linker/N"/>
</dbReference>
<dbReference type="NCBIfam" id="TIGR00177">
    <property type="entry name" value="molyb_syn"/>
    <property type="match status" value="1"/>
</dbReference>
<keyword evidence="6" id="KW-0808">Transferase</keyword>
<keyword evidence="6" id="KW-0460">Magnesium</keyword>
<evidence type="ECO:0000313" key="8">
    <source>
        <dbReference type="EMBL" id="MBM0103318.1"/>
    </source>
</evidence>
<gene>
    <name evidence="8" type="ORF">JM946_01115</name>
</gene>
<dbReference type="InterPro" id="IPR038987">
    <property type="entry name" value="MoeA-like"/>
</dbReference>
<dbReference type="SUPFAM" id="SSF53218">
    <property type="entry name" value="Molybdenum cofactor biosynthesis proteins"/>
    <property type="match status" value="1"/>
</dbReference>